<dbReference type="AlphaFoldDB" id="A0A1H6K658"/>
<evidence type="ECO:0000256" key="1">
    <source>
        <dbReference type="SAM" id="MobiDB-lite"/>
    </source>
</evidence>
<accession>A0A1H6K658</accession>
<organism evidence="2 3">
    <name type="scientific">Mycolicibacterium rutilum</name>
    <name type="common">Mycobacterium rutilum</name>
    <dbReference type="NCBI Taxonomy" id="370526"/>
    <lineage>
        <taxon>Bacteria</taxon>
        <taxon>Bacillati</taxon>
        <taxon>Actinomycetota</taxon>
        <taxon>Actinomycetes</taxon>
        <taxon>Mycobacteriales</taxon>
        <taxon>Mycobacteriaceae</taxon>
        <taxon>Mycolicibacterium</taxon>
    </lineage>
</organism>
<feature type="region of interest" description="Disordered" evidence="1">
    <location>
        <begin position="31"/>
        <end position="64"/>
    </location>
</feature>
<evidence type="ECO:0000313" key="2">
    <source>
        <dbReference type="EMBL" id="SEH67281.1"/>
    </source>
</evidence>
<name>A0A1H6K658_MYCRU</name>
<gene>
    <name evidence="2" type="ORF">SAMN04489835_2723</name>
</gene>
<protein>
    <submittedName>
        <fullName evidence="2">Uncharacterized protein</fullName>
    </submittedName>
</protein>
<evidence type="ECO:0000313" key="3">
    <source>
        <dbReference type="Proteomes" id="UP000182915"/>
    </source>
</evidence>
<feature type="compositionally biased region" description="Polar residues" evidence="1">
    <location>
        <begin position="46"/>
        <end position="60"/>
    </location>
</feature>
<proteinExistence type="predicted"/>
<dbReference type="EMBL" id="LT629971">
    <property type="protein sequence ID" value="SEH67281.1"/>
    <property type="molecule type" value="Genomic_DNA"/>
</dbReference>
<keyword evidence="3" id="KW-1185">Reference proteome</keyword>
<reference evidence="3" key="1">
    <citation type="submission" date="2016-10" db="EMBL/GenBank/DDBJ databases">
        <authorList>
            <person name="Varghese N."/>
            <person name="Submissions S."/>
        </authorList>
    </citation>
    <scope>NUCLEOTIDE SEQUENCE [LARGE SCALE GENOMIC DNA]</scope>
    <source>
        <strain evidence="3">DSM 45405</strain>
    </source>
</reference>
<sequence>MYHWIRTIAKAAHDFARGIDTAHAIRHGVEIPARPPSVRPARVSSQQAKSPQSTRLSSGPVNAFGDAERAHARLNSRLLAQIEEIARGRARIGYPE</sequence>
<dbReference type="Proteomes" id="UP000182915">
    <property type="component" value="Chromosome I"/>
</dbReference>